<dbReference type="InParanoid" id="A0A2T3A6Z8"/>
<evidence type="ECO:0000256" key="2">
    <source>
        <dbReference type="ARBA" id="ARBA00022723"/>
    </source>
</evidence>
<dbReference type="AlphaFoldDB" id="A0A2T3A6Z8"/>
<feature type="transmembrane region" description="Helical" evidence="5">
    <location>
        <begin position="6"/>
        <end position="22"/>
    </location>
</feature>
<dbReference type="EMBL" id="KZ678450">
    <property type="protein sequence ID" value="PSR84007.1"/>
    <property type="molecule type" value="Genomic_DNA"/>
</dbReference>
<dbReference type="PANTHER" id="PTHR28657:SF11">
    <property type="entry name" value="INDOLEAMINE 2,3-DIOXYGENASE"/>
    <property type="match status" value="1"/>
</dbReference>
<dbReference type="GO" id="GO:0020037">
    <property type="term" value="F:heme binding"/>
    <property type="evidence" value="ECO:0007669"/>
    <property type="project" value="InterPro"/>
</dbReference>
<protein>
    <recommendedName>
        <fullName evidence="8">Indoleamine 2,3-dioxygenase</fullName>
    </recommendedName>
</protein>
<dbReference type="InterPro" id="IPR000898">
    <property type="entry name" value="Indolamine_dOase"/>
</dbReference>
<keyword evidence="2 4" id="KW-0479">Metal-binding</keyword>
<dbReference type="SUPFAM" id="SSF140959">
    <property type="entry name" value="Indolic compounds 2,3-dioxygenase-like"/>
    <property type="match status" value="1"/>
</dbReference>
<evidence type="ECO:0000256" key="1">
    <source>
        <dbReference type="ARBA" id="ARBA00007119"/>
    </source>
</evidence>
<keyword evidence="5" id="KW-0812">Transmembrane</keyword>
<dbReference type="InterPro" id="IPR037217">
    <property type="entry name" value="Trp/Indoleamine_2_3_dOase-like"/>
</dbReference>
<organism evidence="6 7">
    <name type="scientific">Coniella lustricola</name>
    <dbReference type="NCBI Taxonomy" id="2025994"/>
    <lineage>
        <taxon>Eukaryota</taxon>
        <taxon>Fungi</taxon>
        <taxon>Dikarya</taxon>
        <taxon>Ascomycota</taxon>
        <taxon>Pezizomycotina</taxon>
        <taxon>Sordariomycetes</taxon>
        <taxon>Sordariomycetidae</taxon>
        <taxon>Diaporthales</taxon>
        <taxon>Schizoparmaceae</taxon>
        <taxon>Coniella</taxon>
    </lineage>
</organism>
<dbReference type="Gene3D" id="1.20.58.480">
    <property type="match status" value="1"/>
</dbReference>
<dbReference type="Pfam" id="PF01231">
    <property type="entry name" value="IDO"/>
    <property type="match status" value="1"/>
</dbReference>
<dbReference type="GO" id="GO:0033754">
    <property type="term" value="F:indoleamine 2,3-dioxygenase activity"/>
    <property type="evidence" value="ECO:0007669"/>
    <property type="project" value="TreeGrafter"/>
</dbReference>
<dbReference type="GO" id="GO:0005737">
    <property type="term" value="C:cytoplasm"/>
    <property type="evidence" value="ECO:0007669"/>
    <property type="project" value="TreeGrafter"/>
</dbReference>
<evidence type="ECO:0000256" key="3">
    <source>
        <dbReference type="ARBA" id="ARBA00023004"/>
    </source>
</evidence>
<dbReference type="GO" id="GO:0046872">
    <property type="term" value="F:metal ion binding"/>
    <property type="evidence" value="ECO:0007669"/>
    <property type="project" value="UniProtKB-KW"/>
</dbReference>
<keyword evidence="7" id="KW-1185">Reference proteome</keyword>
<keyword evidence="5" id="KW-0472">Membrane</keyword>
<proteinExistence type="inferred from homology"/>
<reference evidence="6 7" key="1">
    <citation type="journal article" date="2018" name="Mycol. Prog.">
        <title>Coniella lustricola, a new species from submerged detritus.</title>
        <authorList>
            <person name="Raudabaugh D.B."/>
            <person name="Iturriaga T."/>
            <person name="Carver A."/>
            <person name="Mondo S."/>
            <person name="Pangilinan J."/>
            <person name="Lipzen A."/>
            <person name="He G."/>
            <person name="Amirebrahimi M."/>
            <person name="Grigoriev I.V."/>
            <person name="Miller A.N."/>
        </authorList>
    </citation>
    <scope>NUCLEOTIDE SEQUENCE [LARGE SCALE GENOMIC DNA]</scope>
    <source>
        <strain evidence="6 7">B22-T-1</strain>
    </source>
</reference>
<dbReference type="Proteomes" id="UP000241462">
    <property type="component" value="Unassembled WGS sequence"/>
</dbReference>
<evidence type="ECO:0000256" key="4">
    <source>
        <dbReference type="PIRSR" id="PIRSR600898-1"/>
    </source>
</evidence>
<dbReference type="OrthoDB" id="4662583at2759"/>
<dbReference type="STRING" id="2025994.A0A2T3A6Z8"/>
<dbReference type="GO" id="GO:0019441">
    <property type="term" value="P:L-tryptophan catabolic process to kynurenine"/>
    <property type="evidence" value="ECO:0007669"/>
    <property type="project" value="InterPro"/>
</dbReference>
<comment type="similarity">
    <text evidence="1">Belongs to the indoleamine 2,3-dioxygenase family.</text>
</comment>
<keyword evidence="4" id="KW-0349">Heme</keyword>
<dbReference type="PANTHER" id="PTHR28657">
    <property type="entry name" value="INDOLEAMINE 2,3-DIOXYGENASE"/>
    <property type="match status" value="1"/>
</dbReference>
<name>A0A2T3A6Z8_9PEZI</name>
<gene>
    <name evidence="6" type="ORF">BD289DRAFT_434880</name>
</gene>
<evidence type="ECO:0000256" key="5">
    <source>
        <dbReference type="SAM" id="Phobius"/>
    </source>
</evidence>
<dbReference type="GO" id="GO:0034354">
    <property type="term" value="P:'de novo' NAD+ biosynthetic process from L-tryptophan"/>
    <property type="evidence" value="ECO:0007669"/>
    <property type="project" value="TreeGrafter"/>
</dbReference>
<evidence type="ECO:0000313" key="6">
    <source>
        <dbReference type="EMBL" id="PSR84007.1"/>
    </source>
</evidence>
<sequence length="459" mass="53331">MAHLLYYSASILVVLIVLFVIRNKIKKTLPPLHDNQDTLEMFRRSKQSHELALLFIKLVDMDGAGNWPPRVDHENWPAPLRPYKDIYLQLIPFLAVDVKLAYNDEANIERRRDYRASMRKLLAERVDLSEVKRVLALPEANQWTDMSREAYNGFYCCLAVCRHAYRWAMIPVVKVAQLETTVDFPPELDLPWPNLQRMFGVEADSGNNTANVLHNFDNNGDRVYKINVSLAQPIRDAEDVFFKLFYDIEDMAVPIYWSMISAVMAFESGDKRSCLRHVRNVSTHLRTLLSVFYDNLHEQRISVSVWLSYIQGFQGWGVGHYIDTKLVKYDGLSGNHVLFFQALDAFLGIGQYLTDENMSRYIPYNQRELCYGLRRHSIRNKLKTGERLDDQIDQEMSEIIKKIRVFRSAHRFRVMPYLEQPAPERLPMTAGKSVLKGDTIKEALKTLDDMMVTRIAETV</sequence>
<evidence type="ECO:0000313" key="7">
    <source>
        <dbReference type="Proteomes" id="UP000241462"/>
    </source>
</evidence>
<keyword evidence="3 4" id="KW-0408">Iron</keyword>
<keyword evidence="5" id="KW-1133">Transmembrane helix</keyword>
<accession>A0A2T3A6Z8</accession>
<feature type="binding site" description="proximal binding residue" evidence="4">
    <location>
        <position position="410"/>
    </location>
    <ligand>
        <name>heme b</name>
        <dbReference type="ChEBI" id="CHEBI:60344"/>
    </ligand>
    <ligandPart>
        <name>Fe</name>
        <dbReference type="ChEBI" id="CHEBI:18248"/>
    </ligandPart>
</feature>
<evidence type="ECO:0008006" key="8">
    <source>
        <dbReference type="Google" id="ProtNLM"/>
    </source>
</evidence>